<dbReference type="InterPro" id="IPR010290">
    <property type="entry name" value="TM_effector"/>
</dbReference>
<accession>A0A4P6JLC4</accession>
<feature type="transmembrane region" description="Helical" evidence="7">
    <location>
        <begin position="188"/>
        <end position="205"/>
    </location>
</feature>
<keyword evidence="5 7" id="KW-1133">Transmembrane helix</keyword>
<dbReference type="RefSeq" id="WP_129886054.1">
    <property type="nucleotide sequence ID" value="NZ_CP035758.1"/>
</dbReference>
<feature type="transmembrane region" description="Helical" evidence="7">
    <location>
        <begin position="385"/>
        <end position="402"/>
    </location>
</feature>
<evidence type="ECO:0000256" key="7">
    <source>
        <dbReference type="SAM" id="Phobius"/>
    </source>
</evidence>
<feature type="transmembrane region" description="Helical" evidence="7">
    <location>
        <begin position="24"/>
        <end position="49"/>
    </location>
</feature>
<dbReference type="Gene3D" id="1.20.1250.20">
    <property type="entry name" value="MFS general substrate transporter like domains"/>
    <property type="match status" value="1"/>
</dbReference>
<feature type="transmembrane region" description="Helical" evidence="7">
    <location>
        <begin position="264"/>
        <end position="287"/>
    </location>
</feature>
<evidence type="ECO:0000256" key="5">
    <source>
        <dbReference type="ARBA" id="ARBA00022989"/>
    </source>
</evidence>
<keyword evidence="9" id="KW-1185">Reference proteome</keyword>
<dbReference type="KEGG" id="kbs:EPA93_05340"/>
<evidence type="ECO:0000256" key="3">
    <source>
        <dbReference type="ARBA" id="ARBA00022475"/>
    </source>
</evidence>
<evidence type="ECO:0000256" key="2">
    <source>
        <dbReference type="ARBA" id="ARBA00022448"/>
    </source>
</evidence>
<evidence type="ECO:0000256" key="6">
    <source>
        <dbReference type="ARBA" id="ARBA00023136"/>
    </source>
</evidence>
<evidence type="ECO:0000256" key="4">
    <source>
        <dbReference type="ARBA" id="ARBA00022692"/>
    </source>
</evidence>
<dbReference type="CDD" id="cd06173">
    <property type="entry name" value="MFS_MefA_like"/>
    <property type="match status" value="1"/>
</dbReference>
<feature type="transmembrane region" description="Helical" evidence="7">
    <location>
        <begin position="96"/>
        <end position="118"/>
    </location>
</feature>
<dbReference type="Pfam" id="PF05977">
    <property type="entry name" value="MFS_3"/>
    <property type="match status" value="1"/>
</dbReference>
<dbReference type="GO" id="GO:0005886">
    <property type="term" value="C:plasma membrane"/>
    <property type="evidence" value="ECO:0007669"/>
    <property type="project" value="UniProtKB-SubCell"/>
</dbReference>
<keyword evidence="4 7" id="KW-0812">Transmembrane</keyword>
<evidence type="ECO:0000313" key="9">
    <source>
        <dbReference type="Proteomes" id="UP000290365"/>
    </source>
</evidence>
<reference evidence="8 9" key="1">
    <citation type="submission" date="2019-01" db="EMBL/GenBank/DDBJ databases">
        <title>Ktedonosporobacter rubrisoli SCAWS-G2.</title>
        <authorList>
            <person name="Huang Y."/>
            <person name="Yan B."/>
        </authorList>
    </citation>
    <scope>NUCLEOTIDE SEQUENCE [LARGE SCALE GENOMIC DNA]</scope>
    <source>
        <strain evidence="8 9">SCAWS-G2</strain>
    </source>
</reference>
<feature type="transmembrane region" description="Helical" evidence="7">
    <location>
        <begin position="299"/>
        <end position="322"/>
    </location>
</feature>
<protein>
    <submittedName>
        <fullName evidence="8">MFS transporter</fullName>
    </submittedName>
</protein>
<evidence type="ECO:0000313" key="8">
    <source>
        <dbReference type="EMBL" id="QBD75456.1"/>
    </source>
</evidence>
<dbReference type="Proteomes" id="UP000290365">
    <property type="component" value="Chromosome"/>
</dbReference>
<sequence length="419" mass="45614">MSKTQETTQARPTRGSLWRNRNYLLLWSGQTISSIGGGISLIAFPWLVLSFTGSPLAAGLAGLLRTLPNILYLFAGALVDRWNRKLVMIICDSGRALSLFSIPLALWLGHLTLGQLYLNASLEGILQVFFSLAYVSSLPQVVRKEHLMLATAQEEVTESITGLLGPALAGPLFAVARLLPFLFDACSYVISVVSLLFIGIPFQAVREPAQARHLWQEVGEGLRWMWRQPVIRAMNLLNIAAALVVPGETLIALVLLRAAHTPDIWIGLIFASGGVGALVSATLAPAAQRFLSVGQSIILVRWLFALLWPCYLFGQPLALGLLNTSLGFVDPFEDVPYFSYRLAVIPEALRGRVIGACRLFTSLSNPLGQLCTGAVLQYWGVQPTIILGTIILVLVALGFTLNPHIRAARFPQQTPDPAK</sequence>
<comment type="subcellular location">
    <subcellularLocation>
        <location evidence="1">Cell membrane</location>
        <topology evidence="1">Multi-pass membrane protein</topology>
    </subcellularLocation>
</comment>
<evidence type="ECO:0000256" key="1">
    <source>
        <dbReference type="ARBA" id="ARBA00004651"/>
    </source>
</evidence>
<keyword evidence="2" id="KW-0813">Transport</keyword>
<gene>
    <name evidence="8" type="ORF">EPA93_05340</name>
</gene>
<name>A0A4P6JLC4_KTERU</name>
<feature type="transmembrane region" description="Helical" evidence="7">
    <location>
        <begin position="236"/>
        <end position="258"/>
    </location>
</feature>
<proteinExistence type="predicted"/>
<keyword evidence="6 7" id="KW-0472">Membrane</keyword>
<keyword evidence="3" id="KW-1003">Cell membrane</keyword>
<dbReference type="AlphaFoldDB" id="A0A4P6JLC4"/>
<dbReference type="PANTHER" id="PTHR23513">
    <property type="entry name" value="INTEGRAL MEMBRANE EFFLUX PROTEIN-RELATED"/>
    <property type="match status" value="1"/>
</dbReference>
<dbReference type="EMBL" id="CP035758">
    <property type="protein sequence ID" value="QBD75456.1"/>
    <property type="molecule type" value="Genomic_DNA"/>
</dbReference>
<organism evidence="8 9">
    <name type="scientific">Ktedonosporobacter rubrisoli</name>
    <dbReference type="NCBI Taxonomy" id="2509675"/>
    <lineage>
        <taxon>Bacteria</taxon>
        <taxon>Bacillati</taxon>
        <taxon>Chloroflexota</taxon>
        <taxon>Ktedonobacteria</taxon>
        <taxon>Ktedonobacterales</taxon>
        <taxon>Ktedonosporobacteraceae</taxon>
        <taxon>Ktedonosporobacter</taxon>
    </lineage>
</organism>
<dbReference type="InterPro" id="IPR036259">
    <property type="entry name" value="MFS_trans_sf"/>
</dbReference>
<dbReference type="PANTHER" id="PTHR23513:SF6">
    <property type="entry name" value="MAJOR FACILITATOR SUPERFAMILY ASSOCIATED DOMAIN-CONTAINING PROTEIN"/>
    <property type="match status" value="1"/>
</dbReference>
<dbReference type="SUPFAM" id="SSF103473">
    <property type="entry name" value="MFS general substrate transporter"/>
    <property type="match status" value="1"/>
</dbReference>
<feature type="transmembrane region" description="Helical" evidence="7">
    <location>
        <begin position="55"/>
        <end position="75"/>
    </location>
</feature>
<dbReference type="OrthoDB" id="9775268at2"/>